<dbReference type="EMBL" id="CP002026">
    <property type="protein sequence ID" value="ADH88079.1"/>
    <property type="molecule type" value="Genomic_DNA"/>
</dbReference>
<dbReference type="GO" id="GO:0046917">
    <property type="term" value="F:triphosphoribosyl-dephospho-CoA synthase activity"/>
    <property type="evidence" value="ECO:0007669"/>
    <property type="project" value="InterPro"/>
</dbReference>
<dbReference type="AlphaFoldDB" id="D7A5F5"/>
<accession>D7A5F5</accession>
<dbReference type="RefSeq" id="WP_013165584.1">
    <property type="nucleotide sequence ID" value="NC_014217.1"/>
</dbReference>
<dbReference type="HOGENOM" id="CLU_063627_1_0_5"/>
<keyword evidence="2" id="KW-1185">Reference proteome</keyword>
<dbReference type="InterPro" id="IPR002736">
    <property type="entry name" value="CitG"/>
</dbReference>
<name>D7A5F5_ANCN5</name>
<evidence type="ECO:0000313" key="1">
    <source>
        <dbReference type="EMBL" id="ADH88079.1"/>
    </source>
</evidence>
<dbReference type="KEGG" id="sno:Snov_0748"/>
<reference evidence="1 2" key="1">
    <citation type="journal article" date="2012" name="Stand. Genomic Sci.">
        <title>Complete genome sequence of the facultatively chemolithoautotrophic and methylotrophic alpha Proteobacterium Starkeya novella type strain (ATCC 8093(T)).</title>
        <authorList>
            <person name="Kappler U."/>
            <person name="Davenport K."/>
            <person name="Beatson S."/>
            <person name="Lucas S."/>
            <person name="Lapidus A."/>
            <person name="Copeland A."/>
            <person name="Berry K.W."/>
            <person name="Glavina Del Rio T."/>
            <person name="Hammon N."/>
            <person name="Dalin E."/>
            <person name="Tice H."/>
            <person name="Pitluck S."/>
            <person name="Richardson P."/>
            <person name="Bruce D."/>
            <person name="Goodwin L.A."/>
            <person name="Han C."/>
            <person name="Tapia R."/>
            <person name="Detter J.C."/>
            <person name="Chang Y.J."/>
            <person name="Jeffries C.D."/>
            <person name="Land M."/>
            <person name="Hauser L."/>
            <person name="Kyrpides N.C."/>
            <person name="Goker M."/>
            <person name="Ivanova N."/>
            <person name="Klenk H.P."/>
            <person name="Woyke T."/>
        </authorList>
    </citation>
    <scope>NUCLEOTIDE SEQUENCE [LARGE SCALE GENOMIC DNA]</scope>
    <source>
        <strain evidence="2">ATCC 8093 / DSM 506 / JCM 20403 / CCM 1077 / IAM 12100 / NBRC 12443 / NCIMB 10456</strain>
    </source>
</reference>
<dbReference type="STRING" id="639283.Snov_0748"/>
<sequence length="278" mass="28553">MKADAIEAAFRAACHAELAALKVGNVHRHSAGHGMEVVHFEKAAAAAAPFLATPGVRVGTRIEEAVAASLKATGLNANLGIVLLCAPLAAAAERAGPLRENLAAVLDDLDLNDAQAAFRGIAAANPGGLGRHGEHDVAAPASIGLKTAMALAAERDRVARQYVTGYADIFDIGLPRYAELCGAEPEARTEAVHLAFMAAFPDSHIARKFGLETAEGVQAEAAELAACVDFRAPATTRHPALGAFDASLKERGLNPGTSADLTVATLFAASLAASRLTP</sequence>
<dbReference type="eggNOG" id="COG1767">
    <property type="taxonomic scope" value="Bacteria"/>
</dbReference>
<dbReference type="Proteomes" id="UP000006633">
    <property type="component" value="Chromosome"/>
</dbReference>
<dbReference type="GO" id="GO:0005524">
    <property type="term" value="F:ATP binding"/>
    <property type="evidence" value="ECO:0007669"/>
    <property type="project" value="InterPro"/>
</dbReference>
<protein>
    <submittedName>
        <fullName evidence="1">Triphosphoribosyl-dephospho-CoA protein</fullName>
    </submittedName>
</protein>
<dbReference type="Gene3D" id="1.10.4200.10">
    <property type="entry name" value="Triphosphoribosyl-dephospho-CoA protein"/>
    <property type="match status" value="1"/>
</dbReference>
<evidence type="ECO:0000313" key="2">
    <source>
        <dbReference type="Proteomes" id="UP000006633"/>
    </source>
</evidence>
<dbReference type="Pfam" id="PF01874">
    <property type="entry name" value="CitG"/>
    <property type="match status" value="1"/>
</dbReference>
<gene>
    <name evidence="1" type="ordered locus">Snov_0748</name>
</gene>
<dbReference type="PANTHER" id="PTHR42280">
    <property type="entry name" value="CITG FAMILY PROTEIN"/>
    <property type="match status" value="1"/>
</dbReference>
<dbReference type="PANTHER" id="PTHR42280:SF1">
    <property type="entry name" value="CITG FAMILY PROTEIN"/>
    <property type="match status" value="1"/>
</dbReference>
<organism evidence="1 2">
    <name type="scientific">Ancylobacter novellus (strain ATCC 8093 / DSM 506 / JCM 20403 / CCM 1077 / IAM 12100 / NBRC 12443 / NCIMB 10456)</name>
    <name type="common">Starkeya novella</name>
    <dbReference type="NCBI Taxonomy" id="639283"/>
    <lineage>
        <taxon>Bacteria</taxon>
        <taxon>Pseudomonadati</taxon>
        <taxon>Pseudomonadota</taxon>
        <taxon>Alphaproteobacteria</taxon>
        <taxon>Hyphomicrobiales</taxon>
        <taxon>Xanthobacteraceae</taxon>
        <taxon>Ancylobacter</taxon>
    </lineage>
</organism>
<proteinExistence type="predicted"/>
<dbReference type="OrthoDB" id="8525901at2"/>